<name>A0ABW9YZD0_9HYPH</name>
<organism evidence="1 2">
    <name type="scientific">Microvirga arsenatis</name>
    <dbReference type="NCBI Taxonomy" id="2692265"/>
    <lineage>
        <taxon>Bacteria</taxon>
        <taxon>Pseudomonadati</taxon>
        <taxon>Pseudomonadota</taxon>
        <taxon>Alphaproteobacteria</taxon>
        <taxon>Hyphomicrobiales</taxon>
        <taxon>Methylobacteriaceae</taxon>
        <taxon>Microvirga</taxon>
    </lineage>
</organism>
<dbReference type="Proteomes" id="UP000818323">
    <property type="component" value="Unassembled WGS sequence"/>
</dbReference>
<gene>
    <name evidence="1" type="ORF">GR303_14950</name>
</gene>
<proteinExistence type="predicted"/>
<reference evidence="1 2" key="1">
    <citation type="submission" date="2020-01" db="EMBL/GenBank/DDBJ databases">
        <title>Microvirga sp. nov., an arsenate reduction bacterium isolated from Tibet hotspring sediments.</title>
        <authorList>
            <person name="Yuan C.-G."/>
        </authorList>
    </citation>
    <scope>NUCLEOTIDE SEQUENCE [LARGE SCALE GENOMIC DNA]</scope>
    <source>
        <strain evidence="1 2">SYSU G3D203</strain>
    </source>
</reference>
<dbReference type="EMBL" id="JAAAXJ010000007">
    <property type="protein sequence ID" value="NBJ25657.1"/>
    <property type="molecule type" value="Genomic_DNA"/>
</dbReference>
<keyword evidence="2" id="KW-1185">Reference proteome</keyword>
<protein>
    <submittedName>
        <fullName evidence="1">Uncharacterized protein</fullName>
    </submittedName>
</protein>
<evidence type="ECO:0000313" key="2">
    <source>
        <dbReference type="Proteomes" id="UP000818323"/>
    </source>
</evidence>
<sequence>MDSSRSTTAVSEFIGQPVSTWSEEWRIEPETWTLLKMSKAERDAFFNGRKDEDGKTIDRT</sequence>
<dbReference type="Pfam" id="PF24751">
    <property type="entry name" value="DUF7696"/>
    <property type="match status" value="1"/>
</dbReference>
<accession>A0ABW9YZD0</accession>
<evidence type="ECO:0000313" key="1">
    <source>
        <dbReference type="EMBL" id="NBJ25657.1"/>
    </source>
</evidence>
<dbReference type="InterPro" id="IPR056113">
    <property type="entry name" value="DUF7696"/>
</dbReference>
<comment type="caution">
    <text evidence="1">The sequence shown here is derived from an EMBL/GenBank/DDBJ whole genome shotgun (WGS) entry which is preliminary data.</text>
</comment>